<gene>
    <name evidence="2" type="ORF">AVDCRST_MAG11-3849</name>
</gene>
<sequence>MAPRTLASLAHALNVAPDLNAALVALSEGLGEVDRAAQLALLQYDGRRDMLAERLVPSGGAVSRVPLQTTFDHLPAPVRALVTAGAQFIDLADRSAEYARLLAFPPIADGGLLALRGLVFDGGLSAVLALYEPRKFFGTRASERFASAVALFDLGYARFAEREARLEAVRTLEDVTQRVHGEYVRKLTGLEQQLATANHRSAADAPVAARAVVTVEREAAYAAEEARRASSRSHMLEQQVTAAVAQLEQAHVELHRRHEQLRQQTRTLYLIDRVLTLDAAAEDPRVMVDGILKLVGDDMQAQRCSLMLRDPGDDMLYVAGVRGIDPNALDGTRMRIGEGVAGRVAASREPLLVQDVAGAQAHPLLSDQLFTTGSFIIFPLVYHEELVGVLNLTNRAQRGIYTEEDVERVRLLALVVSLVAARADLPRRLATPAVAP</sequence>
<accession>A0A6J4MCP0</accession>
<dbReference type="EMBL" id="CADCTU010000817">
    <property type="protein sequence ID" value="CAA9356594.1"/>
    <property type="molecule type" value="Genomic_DNA"/>
</dbReference>
<protein>
    <recommendedName>
        <fullName evidence="1">GAF domain-containing protein</fullName>
    </recommendedName>
</protein>
<name>A0A6J4MCP0_9BACT</name>
<dbReference type="AlphaFoldDB" id="A0A6J4MCP0"/>
<dbReference type="Gene3D" id="3.30.450.40">
    <property type="match status" value="1"/>
</dbReference>
<dbReference type="Pfam" id="PF01590">
    <property type="entry name" value="GAF"/>
    <property type="match status" value="1"/>
</dbReference>
<dbReference type="SUPFAM" id="SSF55781">
    <property type="entry name" value="GAF domain-like"/>
    <property type="match status" value="1"/>
</dbReference>
<dbReference type="SMART" id="SM00065">
    <property type="entry name" value="GAF"/>
    <property type="match status" value="1"/>
</dbReference>
<organism evidence="2">
    <name type="scientific">uncultured Gemmatimonadaceae bacterium</name>
    <dbReference type="NCBI Taxonomy" id="246130"/>
    <lineage>
        <taxon>Bacteria</taxon>
        <taxon>Pseudomonadati</taxon>
        <taxon>Gemmatimonadota</taxon>
        <taxon>Gemmatimonadia</taxon>
        <taxon>Gemmatimonadales</taxon>
        <taxon>Gemmatimonadaceae</taxon>
        <taxon>environmental samples</taxon>
    </lineage>
</organism>
<reference evidence="2" key="1">
    <citation type="submission" date="2020-02" db="EMBL/GenBank/DDBJ databases">
        <authorList>
            <person name="Meier V. D."/>
        </authorList>
    </citation>
    <scope>NUCLEOTIDE SEQUENCE</scope>
    <source>
        <strain evidence="2">AVDCRST_MAG11</strain>
    </source>
</reference>
<evidence type="ECO:0000259" key="1">
    <source>
        <dbReference type="SMART" id="SM00065"/>
    </source>
</evidence>
<proteinExistence type="predicted"/>
<evidence type="ECO:0000313" key="2">
    <source>
        <dbReference type="EMBL" id="CAA9356594.1"/>
    </source>
</evidence>
<dbReference type="InterPro" id="IPR003018">
    <property type="entry name" value="GAF"/>
</dbReference>
<dbReference type="InterPro" id="IPR029016">
    <property type="entry name" value="GAF-like_dom_sf"/>
</dbReference>
<feature type="domain" description="GAF" evidence="1">
    <location>
        <begin position="283"/>
        <end position="430"/>
    </location>
</feature>